<dbReference type="OrthoDB" id="4064682at2759"/>
<name>A0A9P0QWN9_9ASCO</name>
<comment type="caution">
    <text evidence="2">The sequence shown here is derived from an EMBL/GenBank/DDBJ whole genome shotgun (WGS) entry which is preliminary data.</text>
</comment>
<dbReference type="AlphaFoldDB" id="A0A9P0QWN9"/>
<dbReference type="EMBL" id="CAKXYY010000031">
    <property type="protein sequence ID" value="CAH2355698.1"/>
    <property type="molecule type" value="Genomic_DNA"/>
</dbReference>
<evidence type="ECO:0000313" key="2">
    <source>
        <dbReference type="EMBL" id="CAH2355698.1"/>
    </source>
</evidence>
<evidence type="ECO:0000256" key="1">
    <source>
        <dbReference type="SAM" id="MobiDB-lite"/>
    </source>
</evidence>
<evidence type="ECO:0000313" key="3">
    <source>
        <dbReference type="Proteomes" id="UP000837801"/>
    </source>
</evidence>
<protein>
    <submittedName>
        <fullName evidence="2">Uncharacterized protein</fullName>
    </submittedName>
</protein>
<sequence length="292" mass="32375">MSAEPLSMFFDEDFEPSNYVDALFSSVIKNNSTSTNSQSGSTIVASSPLALSSQVYNEKTLHALQNKCSNLVSHLDYYTNELFTQLSEKLESLKDSASIVSSGVAYSESNDDNSMTRLQYYIKSMNNAVSSLQQEVQATIDKPKPTPEVKSQSSSTSLSSLSLAKGAADEDPITKLSQLREVKLKLEGVLGIFERIWKEIQPDSVNNNDSYAVVTIEQFTHRMISIHEKLTNEAVSAESGSTSELTKDDIIKYTDNLSSVLPLFQGTSFHPIFKEYITKILAEEEKHLGRKI</sequence>
<organism evidence="2 3">
    <name type="scientific">[Candida] railenensis</name>
    <dbReference type="NCBI Taxonomy" id="45579"/>
    <lineage>
        <taxon>Eukaryota</taxon>
        <taxon>Fungi</taxon>
        <taxon>Dikarya</taxon>
        <taxon>Ascomycota</taxon>
        <taxon>Saccharomycotina</taxon>
        <taxon>Pichiomycetes</taxon>
        <taxon>Debaryomycetaceae</taxon>
        <taxon>Kurtzmaniella</taxon>
    </lineage>
</organism>
<gene>
    <name evidence="2" type="ORF">CLIB1423_31S00804</name>
</gene>
<feature type="compositionally biased region" description="Low complexity" evidence="1">
    <location>
        <begin position="151"/>
        <end position="163"/>
    </location>
</feature>
<keyword evidence="3" id="KW-1185">Reference proteome</keyword>
<dbReference type="Proteomes" id="UP000837801">
    <property type="component" value="Unassembled WGS sequence"/>
</dbReference>
<proteinExistence type="predicted"/>
<feature type="region of interest" description="Disordered" evidence="1">
    <location>
        <begin position="142"/>
        <end position="163"/>
    </location>
</feature>
<accession>A0A9P0QWN9</accession>
<dbReference type="Gene3D" id="6.10.250.2790">
    <property type="match status" value="1"/>
</dbReference>
<reference evidence="2" key="1">
    <citation type="submission" date="2022-03" db="EMBL/GenBank/DDBJ databases">
        <authorList>
            <person name="Legras J.-L."/>
            <person name="Devillers H."/>
            <person name="Grondin C."/>
        </authorList>
    </citation>
    <scope>NUCLEOTIDE SEQUENCE</scope>
    <source>
        <strain evidence="2">CLIB 1423</strain>
    </source>
</reference>